<dbReference type="Pfam" id="PF01193">
    <property type="entry name" value="RNA_pol_L"/>
    <property type="match status" value="1"/>
</dbReference>
<evidence type="ECO:0000256" key="7">
    <source>
        <dbReference type="ARBA" id="ARBA00023163"/>
    </source>
</evidence>
<dbReference type="GO" id="GO:0003677">
    <property type="term" value="F:DNA binding"/>
    <property type="evidence" value="ECO:0007669"/>
    <property type="project" value="UniProtKB-UniRule"/>
</dbReference>
<dbReference type="NCBIfam" id="NF003513">
    <property type="entry name" value="PRK05182.1-2"/>
    <property type="match status" value="1"/>
</dbReference>
<evidence type="ECO:0000256" key="3">
    <source>
        <dbReference type="ARBA" id="ARBA00015972"/>
    </source>
</evidence>
<evidence type="ECO:0000256" key="8">
    <source>
        <dbReference type="ARBA" id="ARBA00032524"/>
    </source>
</evidence>
<dbReference type="NCBIfam" id="TIGR02027">
    <property type="entry name" value="rpoA"/>
    <property type="match status" value="1"/>
</dbReference>
<dbReference type="GO" id="GO:0000428">
    <property type="term" value="C:DNA-directed RNA polymerase complex"/>
    <property type="evidence" value="ECO:0007669"/>
    <property type="project" value="UniProtKB-KW"/>
</dbReference>
<dbReference type="InterPro" id="IPR011260">
    <property type="entry name" value="RNAP_asu_C"/>
</dbReference>
<dbReference type="Proteomes" id="UP000032737">
    <property type="component" value="Chromosome"/>
</dbReference>
<comment type="similarity">
    <text evidence="1 11">Belongs to the RNA polymerase alpha chain family.</text>
</comment>
<evidence type="ECO:0000256" key="5">
    <source>
        <dbReference type="ARBA" id="ARBA00022679"/>
    </source>
</evidence>
<gene>
    <name evidence="11 13" type="primary">rpoA</name>
    <name evidence="13" type="ORF">BN85302600</name>
</gene>
<feature type="region of interest" description="Alpha C-terminal domain (alpha-CTD)" evidence="11">
    <location>
        <begin position="252"/>
        <end position="334"/>
    </location>
</feature>
<evidence type="ECO:0000256" key="6">
    <source>
        <dbReference type="ARBA" id="ARBA00022695"/>
    </source>
</evidence>
<organism evidence="13 14">
    <name type="scientific">Acholeplasma brassicae</name>
    <dbReference type="NCBI Taxonomy" id="61635"/>
    <lineage>
        <taxon>Bacteria</taxon>
        <taxon>Bacillati</taxon>
        <taxon>Mycoplasmatota</taxon>
        <taxon>Mollicutes</taxon>
        <taxon>Acholeplasmatales</taxon>
        <taxon>Acholeplasmataceae</taxon>
        <taxon>Acholeplasma</taxon>
    </lineage>
</organism>
<dbReference type="EMBL" id="FO681348">
    <property type="protein sequence ID" value="CCV65281.1"/>
    <property type="molecule type" value="Genomic_DNA"/>
</dbReference>
<keyword evidence="7 11" id="KW-0804">Transcription</keyword>
<evidence type="ECO:0000259" key="12">
    <source>
        <dbReference type="SMART" id="SM00662"/>
    </source>
</evidence>
<dbReference type="HAMAP" id="MF_00059">
    <property type="entry name" value="RNApol_bact_RpoA"/>
    <property type="match status" value="1"/>
</dbReference>
<dbReference type="NCBIfam" id="NF003515">
    <property type="entry name" value="PRK05182.2-1"/>
    <property type="match status" value="1"/>
</dbReference>
<name>U4KMH7_9MOLU</name>
<dbReference type="InterPro" id="IPR036603">
    <property type="entry name" value="RBP11-like"/>
</dbReference>
<comment type="subunit">
    <text evidence="11">Homodimer. The RNAP catalytic core consists of 2 alpha, 1 beta, 1 beta' and 1 omega subunit. When a sigma factor is associated with the core the holoenzyme is formed, which can initiate transcription.</text>
</comment>
<dbReference type="STRING" id="61635.BN85302600"/>
<evidence type="ECO:0000313" key="14">
    <source>
        <dbReference type="Proteomes" id="UP000032737"/>
    </source>
</evidence>
<keyword evidence="4 11" id="KW-0240">DNA-directed RNA polymerase</keyword>
<evidence type="ECO:0000313" key="13">
    <source>
        <dbReference type="EMBL" id="CCV65281.1"/>
    </source>
</evidence>
<dbReference type="GO" id="GO:0005737">
    <property type="term" value="C:cytoplasm"/>
    <property type="evidence" value="ECO:0007669"/>
    <property type="project" value="UniProtKB-ARBA"/>
</dbReference>
<keyword evidence="5 11" id="KW-0808">Transferase</keyword>
<reference evidence="13 14" key="1">
    <citation type="journal article" date="2013" name="J. Mol. Microbiol. Biotechnol.">
        <title>Analysis of the Complete Genomes of Acholeplasma brassicae , A. palmae and A. laidlawii and Their Comparison to the Obligate Parasites from ' Candidatus Phytoplasma'.</title>
        <authorList>
            <person name="Kube M."/>
            <person name="Siewert C."/>
            <person name="Migdoll A.M."/>
            <person name="Duduk B."/>
            <person name="Holz S."/>
            <person name="Rabus R."/>
            <person name="Seemuller E."/>
            <person name="Mitrovic J."/>
            <person name="Muller I."/>
            <person name="Buttner C."/>
            <person name="Reinhardt R."/>
        </authorList>
    </citation>
    <scope>NUCLEOTIDE SEQUENCE [LARGE SCALE GENOMIC DNA]</scope>
    <source>
        <strain evidence="14">0502</strain>
    </source>
</reference>
<dbReference type="Gene3D" id="3.30.1360.10">
    <property type="entry name" value="RNA polymerase, RBP11-like subunit"/>
    <property type="match status" value="1"/>
</dbReference>
<proteinExistence type="inferred from homology"/>
<dbReference type="KEGG" id="abra:BN85302600"/>
<dbReference type="EC" id="2.7.7.6" evidence="2 11"/>
<dbReference type="InterPro" id="IPR011262">
    <property type="entry name" value="DNA-dir_RNA_pol_insert"/>
</dbReference>
<dbReference type="HOGENOM" id="CLU_053084_0_1_14"/>
<dbReference type="Gene3D" id="2.170.120.12">
    <property type="entry name" value="DNA-directed RNA polymerase, insert domain"/>
    <property type="match status" value="1"/>
</dbReference>
<dbReference type="GO" id="GO:0003899">
    <property type="term" value="F:DNA-directed RNA polymerase activity"/>
    <property type="evidence" value="ECO:0007669"/>
    <property type="project" value="UniProtKB-UniRule"/>
</dbReference>
<evidence type="ECO:0000256" key="10">
    <source>
        <dbReference type="ARBA" id="ARBA00048552"/>
    </source>
</evidence>
<dbReference type="Gene3D" id="1.10.150.20">
    <property type="entry name" value="5' to 3' exonuclease, C-terminal subdomain"/>
    <property type="match status" value="1"/>
</dbReference>
<dbReference type="RefSeq" id="WP_030004143.1">
    <property type="nucleotide sequence ID" value="NC_022549.1"/>
</dbReference>
<dbReference type="GO" id="GO:0006351">
    <property type="term" value="P:DNA-templated transcription"/>
    <property type="evidence" value="ECO:0007669"/>
    <property type="project" value="UniProtKB-UniRule"/>
</dbReference>
<comment type="domain">
    <text evidence="11">The N-terminal domain is essential for RNAP assembly and basal transcription, whereas the C-terminal domain is involved in interaction with transcriptional regulators and with upstream promoter elements.</text>
</comment>
<dbReference type="NCBIfam" id="NF003519">
    <property type="entry name" value="PRK05182.2-5"/>
    <property type="match status" value="1"/>
</dbReference>
<comment type="function">
    <text evidence="11">DNA-dependent RNA polymerase catalyzes the transcription of DNA into RNA using the four ribonucleoside triphosphates as substrates.</text>
</comment>
<evidence type="ECO:0000256" key="1">
    <source>
        <dbReference type="ARBA" id="ARBA00007123"/>
    </source>
</evidence>
<keyword evidence="6 11" id="KW-0548">Nucleotidyltransferase</keyword>
<dbReference type="SUPFAM" id="SSF47789">
    <property type="entry name" value="C-terminal domain of RNA polymerase alpha subunit"/>
    <property type="match status" value="1"/>
</dbReference>
<dbReference type="Pfam" id="PF03118">
    <property type="entry name" value="RNA_pol_A_CTD"/>
    <property type="match status" value="1"/>
</dbReference>
<keyword evidence="14" id="KW-1185">Reference proteome</keyword>
<dbReference type="InterPro" id="IPR036643">
    <property type="entry name" value="RNApol_insert_sf"/>
</dbReference>
<dbReference type="SUPFAM" id="SSF55257">
    <property type="entry name" value="RBP11-like subunits of RNA polymerase"/>
    <property type="match status" value="1"/>
</dbReference>
<feature type="region of interest" description="Alpha N-terminal domain (alpha-NTD)" evidence="11">
    <location>
        <begin position="1"/>
        <end position="233"/>
    </location>
</feature>
<evidence type="ECO:0000256" key="4">
    <source>
        <dbReference type="ARBA" id="ARBA00022478"/>
    </source>
</evidence>
<dbReference type="SMART" id="SM00662">
    <property type="entry name" value="RPOLD"/>
    <property type="match status" value="1"/>
</dbReference>
<evidence type="ECO:0000256" key="2">
    <source>
        <dbReference type="ARBA" id="ARBA00012418"/>
    </source>
</evidence>
<dbReference type="InterPro" id="IPR011773">
    <property type="entry name" value="DNA-dir_RpoA"/>
</dbReference>
<dbReference type="FunFam" id="2.170.120.12:FF:000001">
    <property type="entry name" value="DNA-directed RNA polymerase subunit alpha"/>
    <property type="match status" value="1"/>
</dbReference>
<dbReference type="GO" id="GO:0046983">
    <property type="term" value="F:protein dimerization activity"/>
    <property type="evidence" value="ECO:0007669"/>
    <property type="project" value="InterPro"/>
</dbReference>
<dbReference type="SUPFAM" id="SSF56553">
    <property type="entry name" value="Insert subdomain of RNA polymerase alpha subunit"/>
    <property type="match status" value="1"/>
</dbReference>
<evidence type="ECO:0000256" key="11">
    <source>
        <dbReference type="HAMAP-Rule" id="MF_00059"/>
    </source>
</evidence>
<feature type="domain" description="DNA-directed RNA polymerase RpoA/D/Rpb3-type" evidence="12">
    <location>
        <begin position="22"/>
        <end position="232"/>
    </location>
</feature>
<comment type="catalytic activity">
    <reaction evidence="10 11">
        <text>RNA(n) + a ribonucleoside 5'-triphosphate = RNA(n+1) + diphosphate</text>
        <dbReference type="Rhea" id="RHEA:21248"/>
        <dbReference type="Rhea" id="RHEA-COMP:14527"/>
        <dbReference type="Rhea" id="RHEA-COMP:17342"/>
        <dbReference type="ChEBI" id="CHEBI:33019"/>
        <dbReference type="ChEBI" id="CHEBI:61557"/>
        <dbReference type="ChEBI" id="CHEBI:140395"/>
        <dbReference type="EC" id="2.7.7.6"/>
    </reaction>
</comment>
<dbReference type="AlphaFoldDB" id="U4KMH7"/>
<evidence type="ECO:0000256" key="9">
    <source>
        <dbReference type="ARBA" id="ARBA00033070"/>
    </source>
</evidence>
<dbReference type="Pfam" id="PF01000">
    <property type="entry name" value="RNA_pol_A_bac"/>
    <property type="match status" value="1"/>
</dbReference>
<dbReference type="InterPro" id="IPR011263">
    <property type="entry name" value="DNA-dir_RNA_pol_RpoA/D/Rpb3"/>
</dbReference>
<sequence>MQDLKFSKPEVKIESVSADNRVARFVISPLERGYGITIGNSLRRVLLSSLPGAAIVNVKIDGAEHEFSTLEGVMEDVMSIVLNLKKVVLSVDSTDPNFEKEIEIHQNGAGVVTASDIIHDNEIKVVNPDQVIATVVEGGKLSMYMTVRRGIGYVGSVENKKHSKNVGVIAIDSIYTPINRVSYDVEKTRVNNDANYDKLIMDVETNGAVKAHEALSLAAKMMMDYLTVVVDLNEASHEISFMAERPSETNTTRLEKPIEELDLSVRSFNCLKRAGINTLAELTKKTEEEMMRVRNLGRKSLKEVKEKLEDLGLGFAQGFSSGRRSESILDDDNE</sequence>
<accession>U4KMH7</accession>
<protein>
    <recommendedName>
        <fullName evidence="3 11">DNA-directed RNA polymerase subunit alpha</fullName>
        <shortName evidence="11">RNAP subunit alpha</shortName>
        <ecNumber evidence="2 11">2.7.7.6</ecNumber>
    </recommendedName>
    <alternativeName>
        <fullName evidence="9 11">RNA polymerase subunit alpha</fullName>
    </alternativeName>
    <alternativeName>
        <fullName evidence="8 11">Transcriptase subunit alpha</fullName>
    </alternativeName>
</protein>
<dbReference type="OrthoDB" id="9805706at2"/>
<dbReference type="CDD" id="cd06928">
    <property type="entry name" value="RNAP_alpha_NTD"/>
    <property type="match status" value="1"/>
</dbReference>